<comment type="caution">
    <text evidence="7">The sequence shown here is derived from an EMBL/GenBank/DDBJ whole genome shotgun (WGS) entry which is preliminary data.</text>
</comment>
<keyword evidence="4 5" id="KW-0119">Carbohydrate metabolism</keyword>
<keyword evidence="8" id="KW-1185">Reference proteome</keyword>
<dbReference type="Gene3D" id="3.20.20.140">
    <property type="entry name" value="Metal-dependent hydrolases"/>
    <property type="match status" value="1"/>
</dbReference>
<dbReference type="PANTHER" id="PTHR11113">
    <property type="entry name" value="N-ACETYLGLUCOSAMINE-6-PHOSPHATE DEACETYLASE"/>
    <property type="match status" value="1"/>
</dbReference>
<dbReference type="SUPFAM" id="SSF51338">
    <property type="entry name" value="Composite domain of metallo-dependent hydrolases"/>
    <property type="match status" value="1"/>
</dbReference>
<evidence type="ECO:0000256" key="4">
    <source>
        <dbReference type="ARBA" id="ARBA00023277"/>
    </source>
</evidence>
<dbReference type="RefSeq" id="WP_277105208.1">
    <property type="nucleotide sequence ID" value="NZ_BAAAJS010000068.1"/>
</dbReference>
<dbReference type="InterPro" id="IPR032466">
    <property type="entry name" value="Metal_Hydrolase"/>
</dbReference>
<proteinExistence type="inferred from homology"/>
<evidence type="ECO:0000259" key="6">
    <source>
        <dbReference type="Pfam" id="PF01979"/>
    </source>
</evidence>
<sequence length="373" mass="39461">MSTHFSGRIVTADGITASDMTVTDGVITHIHPREDTGDLPLIVPGYTDIHNHGGAGESFPTSDLDGCRKAARFHARNGTTSMLASLVSATENVLLKQTEILADLTEEGEILGIHLEGPFVNICKCGAQDPAAIIPGDPDMLERIADRGRGHIRSITFAPETANARALVDICAERNIIVSLGHTDADSTTCWDIISYALERGATITATHLFNAMPQIHHRNPGAATALLDAATQGLVTVELVADGVHLDDDIVNMVRNAAPRHAMFITDAMAAAGLGDGSYILGALPVTVDNKVARLTEGGAIAGGTSVLHDQLQRHLRCGWELEDMIPLLTTNAATLLGTNAGALEVGKDANFIIMSDTLTISEVYRLGNLIT</sequence>
<keyword evidence="2" id="KW-0479">Metal-binding</keyword>
<dbReference type="Proteomes" id="UP001183619">
    <property type="component" value="Unassembled WGS sequence"/>
</dbReference>
<accession>A0ABU2BCI9</accession>
<comment type="similarity">
    <text evidence="1 5">Belongs to the metallo-dependent hydrolases superfamily. NagA family.</text>
</comment>
<evidence type="ECO:0000256" key="5">
    <source>
        <dbReference type="PIRNR" id="PIRNR038994"/>
    </source>
</evidence>
<protein>
    <submittedName>
        <fullName evidence="7">N-acetylglucosamine-6-phosphate deacetylase</fullName>
        <ecNumber evidence="7">3.5.1.25</ecNumber>
    </submittedName>
</protein>
<dbReference type="Pfam" id="PF01979">
    <property type="entry name" value="Amidohydro_1"/>
    <property type="match status" value="1"/>
</dbReference>
<keyword evidence="3 5" id="KW-0378">Hydrolase</keyword>
<dbReference type="EMBL" id="JAVDYF010000001">
    <property type="protein sequence ID" value="MDR7355099.1"/>
    <property type="molecule type" value="Genomic_DNA"/>
</dbReference>
<dbReference type="InterPro" id="IPR003764">
    <property type="entry name" value="GlcNAc_6-P_deAcase"/>
</dbReference>
<dbReference type="GO" id="GO:0008448">
    <property type="term" value="F:N-acetylglucosamine-6-phosphate deacetylase activity"/>
    <property type="evidence" value="ECO:0007669"/>
    <property type="project" value="UniProtKB-EC"/>
</dbReference>
<dbReference type="InterPro" id="IPR006680">
    <property type="entry name" value="Amidohydro-rel"/>
</dbReference>
<dbReference type="SUPFAM" id="SSF51556">
    <property type="entry name" value="Metallo-dependent hydrolases"/>
    <property type="match status" value="1"/>
</dbReference>
<organism evidence="7 8">
    <name type="scientific">Corynebacterium felinum</name>
    <dbReference type="NCBI Taxonomy" id="131318"/>
    <lineage>
        <taxon>Bacteria</taxon>
        <taxon>Bacillati</taxon>
        <taxon>Actinomycetota</taxon>
        <taxon>Actinomycetes</taxon>
        <taxon>Mycobacteriales</taxon>
        <taxon>Corynebacteriaceae</taxon>
        <taxon>Corynebacterium</taxon>
    </lineage>
</organism>
<name>A0ABU2BCI9_9CORY</name>
<evidence type="ECO:0000313" key="8">
    <source>
        <dbReference type="Proteomes" id="UP001183619"/>
    </source>
</evidence>
<evidence type="ECO:0000256" key="1">
    <source>
        <dbReference type="ARBA" id="ARBA00010716"/>
    </source>
</evidence>
<dbReference type="EC" id="3.5.1.25" evidence="7"/>
<evidence type="ECO:0000256" key="3">
    <source>
        <dbReference type="ARBA" id="ARBA00022801"/>
    </source>
</evidence>
<dbReference type="PIRSF" id="PIRSF038994">
    <property type="entry name" value="NagA"/>
    <property type="match status" value="1"/>
</dbReference>
<dbReference type="PANTHER" id="PTHR11113:SF14">
    <property type="entry name" value="N-ACETYLGLUCOSAMINE-6-PHOSPHATE DEACETYLASE"/>
    <property type="match status" value="1"/>
</dbReference>
<feature type="domain" description="Amidohydrolase-related" evidence="6">
    <location>
        <begin position="42"/>
        <end position="364"/>
    </location>
</feature>
<dbReference type="InterPro" id="IPR011059">
    <property type="entry name" value="Metal-dep_hydrolase_composite"/>
</dbReference>
<dbReference type="Gene3D" id="2.30.40.10">
    <property type="entry name" value="Urease, subunit C, domain 1"/>
    <property type="match status" value="1"/>
</dbReference>
<evidence type="ECO:0000256" key="2">
    <source>
        <dbReference type="ARBA" id="ARBA00022723"/>
    </source>
</evidence>
<gene>
    <name evidence="7" type="ORF">J2S37_001637</name>
</gene>
<reference evidence="7 8" key="1">
    <citation type="submission" date="2023-07" db="EMBL/GenBank/DDBJ databases">
        <title>Sequencing the genomes of 1000 actinobacteria strains.</title>
        <authorList>
            <person name="Klenk H.-P."/>
        </authorList>
    </citation>
    <scope>NUCLEOTIDE SEQUENCE [LARGE SCALE GENOMIC DNA]</scope>
    <source>
        <strain evidence="7 8">DSM 44508</strain>
    </source>
</reference>
<evidence type="ECO:0000313" key="7">
    <source>
        <dbReference type="EMBL" id="MDR7355099.1"/>
    </source>
</evidence>